<dbReference type="InterPro" id="IPR017562">
    <property type="entry name" value="Cyt_c_biogenesis_CcsA"/>
</dbReference>
<feature type="transmembrane region" description="Helical" evidence="6">
    <location>
        <begin position="6"/>
        <end position="27"/>
    </location>
</feature>
<evidence type="ECO:0000256" key="3">
    <source>
        <dbReference type="ARBA" id="ARBA00022748"/>
    </source>
</evidence>
<evidence type="ECO:0000256" key="2">
    <source>
        <dbReference type="ARBA" id="ARBA00022692"/>
    </source>
</evidence>
<feature type="transmembrane region" description="Helical" evidence="6">
    <location>
        <begin position="215"/>
        <end position="230"/>
    </location>
</feature>
<organism evidence="8">
    <name type="scientific">Desulfofervidus auxilii</name>
    <dbReference type="NCBI Taxonomy" id="1621989"/>
    <lineage>
        <taxon>Bacteria</taxon>
        <taxon>Pseudomonadati</taxon>
        <taxon>Thermodesulfobacteriota</taxon>
        <taxon>Candidatus Desulfofervidia</taxon>
        <taxon>Candidatus Desulfofervidales</taxon>
        <taxon>Candidatus Desulfofervidaceae</taxon>
        <taxon>Candidatus Desulfofervidus</taxon>
    </lineage>
</organism>
<keyword evidence="5 6" id="KW-0472">Membrane</keyword>
<evidence type="ECO:0000256" key="1">
    <source>
        <dbReference type="ARBA" id="ARBA00004141"/>
    </source>
</evidence>
<feature type="transmembrane region" description="Helical" evidence="6">
    <location>
        <begin position="60"/>
        <end position="83"/>
    </location>
</feature>
<keyword evidence="2 6" id="KW-0812">Transmembrane</keyword>
<comment type="caution">
    <text evidence="8">The sequence shown here is derived from an EMBL/GenBank/DDBJ whole genome shotgun (WGS) entry which is preliminary data.</text>
</comment>
<feature type="domain" description="Cytochrome c assembly protein" evidence="7">
    <location>
        <begin position="66"/>
        <end position="268"/>
    </location>
</feature>
<gene>
    <name evidence="8" type="primary">ccsB</name>
    <name evidence="8" type="ORF">ENG63_01350</name>
</gene>
<dbReference type="NCBIfam" id="TIGR03144">
    <property type="entry name" value="cytochr_II_ccsB"/>
    <property type="match status" value="1"/>
</dbReference>
<reference evidence="8" key="1">
    <citation type="journal article" date="2020" name="mSystems">
        <title>Genome- and Community-Level Interaction Insights into Carbon Utilization and Element Cycling Functions of Hydrothermarchaeota in Hydrothermal Sediment.</title>
        <authorList>
            <person name="Zhou Z."/>
            <person name="Liu Y."/>
            <person name="Xu W."/>
            <person name="Pan J."/>
            <person name="Luo Z.H."/>
            <person name="Li M."/>
        </authorList>
    </citation>
    <scope>NUCLEOTIDE SEQUENCE [LARGE SCALE GENOMIC DNA]</scope>
    <source>
        <strain evidence="8">HyVt-233</strain>
    </source>
</reference>
<feature type="transmembrane region" description="Helical" evidence="6">
    <location>
        <begin position="242"/>
        <end position="264"/>
    </location>
</feature>
<dbReference type="Proteomes" id="UP000886289">
    <property type="component" value="Unassembled WGS sequence"/>
</dbReference>
<sequence>MDNFFYQMSLFGYTVSMICFLINLFTIHRTLLRIATFILFFTFWLHTAAIGFSWMRYGFFPLLSMGGSLSFVAWSLSLIYLILFYRFNVGILGAFFTPLIVSLLFLSRLVPGIATPPRPSFRELWLTLHIGLSLIGDALLAVAFCAGIVYLLQESQIKQKKTRGIFRRLPALSFLDTLNYHALIVGFVMLTLGLVSGSIYAQWVRGQFFSWDPKEIWSVLTWLVYAVLLYQRITKGMRGRRAAWLSIIGFACLLFTFLGVNYLLKGYHSFR</sequence>
<evidence type="ECO:0000256" key="4">
    <source>
        <dbReference type="ARBA" id="ARBA00022989"/>
    </source>
</evidence>
<evidence type="ECO:0000256" key="5">
    <source>
        <dbReference type="ARBA" id="ARBA00023136"/>
    </source>
</evidence>
<dbReference type="InterPro" id="IPR002541">
    <property type="entry name" value="Cyt_c_assembly"/>
</dbReference>
<proteinExistence type="predicted"/>
<name>A0A7C0U1I5_DESA2</name>
<dbReference type="EMBL" id="DRBS01000055">
    <property type="protein sequence ID" value="HDD43496.1"/>
    <property type="molecule type" value="Genomic_DNA"/>
</dbReference>
<evidence type="ECO:0000313" key="8">
    <source>
        <dbReference type="EMBL" id="HDD43496.1"/>
    </source>
</evidence>
<dbReference type="InterPro" id="IPR045062">
    <property type="entry name" value="Cyt_c_biogenesis_CcsA/CcmC"/>
</dbReference>
<protein>
    <submittedName>
        <fullName evidence="8">C-type cytochrome biogenesis protein CcsB</fullName>
    </submittedName>
</protein>
<keyword evidence="4 6" id="KW-1133">Transmembrane helix</keyword>
<dbReference type="GO" id="GO:0005886">
    <property type="term" value="C:plasma membrane"/>
    <property type="evidence" value="ECO:0007669"/>
    <property type="project" value="TreeGrafter"/>
</dbReference>
<feature type="transmembrane region" description="Helical" evidence="6">
    <location>
        <begin position="90"/>
        <end position="110"/>
    </location>
</feature>
<feature type="transmembrane region" description="Helical" evidence="6">
    <location>
        <begin position="34"/>
        <end position="54"/>
    </location>
</feature>
<evidence type="ECO:0000259" key="7">
    <source>
        <dbReference type="Pfam" id="PF01578"/>
    </source>
</evidence>
<keyword evidence="3" id="KW-0201">Cytochrome c-type biogenesis</keyword>
<feature type="transmembrane region" description="Helical" evidence="6">
    <location>
        <begin position="173"/>
        <end position="195"/>
    </location>
</feature>
<dbReference type="PANTHER" id="PTHR30071">
    <property type="entry name" value="HEME EXPORTER PROTEIN C"/>
    <property type="match status" value="1"/>
</dbReference>
<evidence type="ECO:0000256" key="6">
    <source>
        <dbReference type="SAM" id="Phobius"/>
    </source>
</evidence>
<feature type="transmembrane region" description="Helical" evidence="6">
    <location>
        <begin position="130"/>
        <end position="152"/>
    </location>
</feature>
<dbReference type="GO" id="GO:0020037">
    <property type="term" value="F:heme binding"/>
    <property type="evidence" value="ECO:0007669"/>
    <property type="project" value="InterPro"/>
</dbReference>
<dbReference type="AlphaFoldDB" id="A0A7C0U1I5"/>
<comment type="subcellular location">
    <subcellularLocation>
        <location evidence="1">Membrane</location>
        <topology evidence="1">Multi-pass membrane protein</topology>
    </subcellularLocation>
</comment>
<dbReference type="GO" id="GO:0017004">
    <property type="term" value="P:cytochrome complex assembly"/>
    <property type="evidence" value="ECO:0007669"/>
    <property type="project" value="UniProtKB-KW"/>
</dbReference>
<accession>A0A7C0U1I5</accession>
<dbReference type="PANTHER" id="PTHR30071:SF1">
    <property type="entry name" value="CYTOCHROME B_B6 PROTEIN-RELATED"/>
    <property type="match status" value="1"/>
</dbReference>
<dbReference type="Pfam" id="PF01578">
    <property type="entry name" value="Cytochrom_C_asm"/>
    <property type="match status" value="1"/>
</dbReference>